<evidence type="ECO:0000256" key="1">
    <source>
        <dbReference type="ARBA" id="ARBA00022617"/>
    </source>
</evidence>
<evidence type="ECO:0000313" key="6">
    <source>
        <dbReference type="EMBL" id="MDO6457831.1"/>
    </source>
</evidence>
<name>A0AAW7XVV0_9RHOB</name>
<dbReference type="PROSITE" id="PS51007">
    <property type="entry name" value="CYTC"/>
    <property type="match status" value="1"/>
</dbReference>
<keyword evidence="2 4" id="KW-0479">Metal-binding</keyword>
<dbReference type="GO" id="GO:0009055">
    <property type="term" value="F:electron transfer activity"/>
    <property type="evidence" value="ECO:0007669"/>
    <property type="project" value="InterPro"/>
</dbReference>
<protein>
    <submittedName>
        <fullName evidence="6">C-type cytochrome</fullName>
    </submittedName>
</protein>
<proteinExistence type="predicted"/>
<evidence type="ECO:0000256" key="4">
    <source>
        <dbReference type="PROSITE-ProRule" id="PRU00433"/>
    </source>
</evidence>
<accession>A0AAW7XVV0</accession>
<dbReference type="GO" id="GO:0020037">
    <property type="term" value="F:heme binding"/>
    <property type="evidence" value="ECO:0007669"/>
    <property type="project" value="InterPro"/>
</dbReference>
<organism evidence="6 7">
    <name type="scientific">Celeribacter halophilus</name>
    <dbReference type="NCBI Taxonomy" id="576117"/>
    <lineage>
        <taxon>Bacteria</taxon>
        <taxon>Pseudomonadati</taxon>
        <taxon>Pseudomonadota</taxon>
        <taxon>Alphaproteobacteria</taxon>
        <taxon>Rhodobacterales</taxon>
        <taxon>Roseobacteraceae</taxon>
        <taxon>Celeribacter</taxon>
    </lineage>
</organism>
<feature type="domain" description="Cytochrome c" evidence="5">
    <location>
        <begin position="25"/>
        <end position="112"/>
    </location>
</feature>
<dbReference type="Gene3D" id="1.10.760.10">
    <property type="entry name" value="Cytochrome c-like domain"/>
    <property type="match status" value="1"/>
</dbReference>
<gene>
    <name evidence="6" type="ORF">Q4494_12125</name>
</gene>
<dbReference type="Pfam" id="PF00034">
    <property type="entry name" value="Cytochrom_C"/>
    <property type="match status" value="1"/>
</dbReference>
<evidence type="ECO:0000256" key="2">
    <source>
        <dbReference type="ARBA" id="ARBA00022723"/>
    </source>
</evidence>
<sequence>MKYAVVFSLLATPILAQDVDFSDPALIAFGQEVYTDFCLACHGEEALGGNGPDIQGSILSDITQAIRGTDQMEPVELYEGEPEAVTAYLMSLAPEIAETKLRLQAARKQGSK</sequence>
<evidence type="ECO:0000259" key="5">
    <source>
        <dbReference type="PROSITE" id="PS51007"/>
    </source>
</evidence>
<evidence type="ECO:0000313" key="7">
    <source>
        <dbReference type="Proteomes" id="UP001169823"/>
    </source>
</evidence>
<keyword evidence="1 4" id="KW-0349">Heme</keyword>
<dbReference type="InterPro" id="IPR009056">
    <property type="entry name" value="Cyt_c-like_dom"/>
</dbReference>
<dbReference type="GO" id="GO:0046872">
    <property type="term" value="F:metal ion binding"/>
    <property type="evidence" value="ECO:0007669"/>
    <property type="project" value="UniProtKB-KW"/>
</dbReference>
<dbReference type="InterPro" id="IPR036909">
    <property type="entry name" value="Cyt_c-like_dom_sf"/>
</dbReference>
<evidence type="ECO:0000256" key="3">
    <source>
        <dbReference type="ARBA" id="ARBA00023004"/>
    </source>
</evidence>
<comment type="caution">
    <text evidence="6">The sequence shown here is derived from an EMBL/GenBank/DDBJ whole genome shotgun (WGS) entry which is preliminary data.</text>
</comment>
<dbReference type="AlphaFoldDB" id="A0AAW7XVV0"/>
<dbReference type="EMBL" id="JAUOPJ010000009">
    <property type="protein sequence ID" value="MDO6457831.1"/>
    <property type="molecule type" value="Genomic_DNA"/>
</dbReference>
<dbReference type="RefSeq" id="WP_303483615.1">
    <property type="nucleotide sequence ID" value="NZ_JAUOPJ010000009.1"/>
</dbReference>
<reference evidence="6" key="1">
    <citation type="submission" date="2023-07" db="EMBL/GenBank/DDBJ databases">
        <title>Genome content predicts the carbon catabolic preferences of heterotrophic bacteria.</title>
        <authorList>
            <person name="Gralka M."/>
        </authorList>
    </citation>
    <scope>NUCLEOTIDE SEQUENCE</scope>
    <source>
        <strain evidence="6">I2M02</strain>
    </source>
</reference>
<dbReference type="SUPFAM" id="SSF46626">
    <property type="entry name" value="Cytochrome c"/>
    <property type="match status" value="1"/>
</dbReference>
<keyword evidence="3 4" id="KW-0408">Iron</keyword>
<dbReference type="Proteomes" id="UP001169823">
    <property type="component" value="Unassembled WGS sequence"/>
</dbReference>